<evidence type="ECO:0000259" key="2">
    <source>
        <dbReference type="Pfam" id="PF14111"/>
    </source>
</evidence>
<dbReference type="EnsemblPlants" id="evm.model.07.782">
    <property type="protein sequence ID" value="cds.evm.model.07.782"/>
    <property type="gene ID" value="evm.TU.07.782"/>
</dbReference>
<dbReference type="PANTHER" id="PTHR33710">
    <property type="entry name" value="BNAC02G09200D PROTEIN"/>
    <property type="match status" value="1"/>
</dbReference>
<dbReference type="InterPro" id="IPR036691">
    <property type="entry name" value="Endo/exonu/phosph_ase_sf"/>
</dbReference>
<evidence type="ECO:0000313" key="3">
    <source>
        <dbReference type="EnsemblPlants" id="cds.evm.model.07.782"/>
    </source>
</evidence>
<organism evidence="3 4">
    <name type="scientific">Cannabis sativa</name>
    <name type="common">Hemp</name>
    <name type="synonym">Marijuana</name>
    <dbReference type="NCBI Taxonomy" id="3483"/>
    <lineage>
        <taxon>Eukaryota</taxon>
        <taxon>Viridiplantae</taxon>
        <taxon>Streptophyta</taxon>
        <taxon>Embryophyta</taxon>
        <taxon>Tracheophyta</taxon>
        <taxon>Spermatophyta</taxon>
        <taxon>Magnoliopsida</taxon>
        <taxon>eudicotyledons</taxon>
        <taxon>Gunneridae</taxon>
        <taxon>Pentapetalae</taxon>
        <taxon>rosids</taxon>
        <taxon>fabids</taxon>
        <taxon>Rosales</taxon>
        <taxon>Cannabaceae</taxon>
        <taxon>Cannabis</taxon>
    </lineage>
</organism>
<evidence type="ECO:0000313" key="4">
    <source>
        <dbReference type="Proteomes" id="UP000596661"/>
    </source>
</evidence>
<dbReference type="InterPro" id="IPR025558">
    <property type="entry name" value="DUF4283"/>
</dbReference>
<keyword evidence="4" id="KW-1185">Reference proteome</keyword>
<dbReference type="Proteomes" id="UP000596661">
    <property type="component" value="Chromosome 7"/>
</dbReference>
<dbReference type="Pfam" id="PF14111">
    <property type="entry name" value="DUF4283"/>
    <property type="match status" value="1"/>
</dbReference>
<feature type="domain" description="DUF4283" evidence="2">
    <location>
        <begin position="74"/>
        <end position="154"/>
    </location>
</feature>
<feature type="compositionally biased region" description="Acidic residues" evidence="1">
    <location>
        <begin position="1"/>
        <end position="10"/>
    </location>
</feature>
<name>A0A803Q6E1_CANSA</name>
<feature type="compositionally biased region" description="Basic and acidic residues" evidence="1">
    <location>
        <begin position="11"/>
        <end position="23"/>
    </location>
</feature>
<dbReference type="Gramene" id="evm.model.07.782">
    <property type="protein sequence ID" value="cds.evm.model.07.782"/>
    <property type="gene ID" value="evm.TU.07.782"/>
</dbReference>
<proteinExistence type="predicted"/>
<feature type="region of interest" description="Disordered" evidence="1">
    <location>
        <begin position="1"/>
        <end position="34"/>
    </location>
</feature>
<protein>
    <recommendedName>
        <fullName evidence="2">DUF4283 domain-containing protein</fullName>
    </recommendedName>
</protein>
<dbReference type="SUPFAM" id="SSF56219">
    <property type="entry name" value="DNase I-like"/>
    <property type="match status" value="1"/>
</dbReference>
<accession>A0A803Q6E1</accession>
<reference evidence="3" key="2">
    <citation type="submission" date="2021-03" db="UniProtKB">
        <authorList>
            <consortium name="EnsemblPlants"/>
        </authorList>
    </citation>
    <scope>IDENTIFICATION</scope>
</reference>
<sequence>MEFTDEEDDGATARDAAESDPLRDILPAPIGNTMTPPILRSGNVVRNLETTFDKSEKEKAVKITMEDIEDEIAYWKSSIVCYVLGANPPLSVLDGFVRCIWSGKIDKVGLLSYGVFLIRFDTMDHHDEVLDGGYIFFNKRHVIMKAWDPNTNFKKEDIRTIYFEDEPGNNTPVEIFYEWKPISCGNCKGIGHATTDCRKKQSLKQEWLVKNDKRKAEEKPQPAPGEFQEVTKGWKVKAKEPMIGPSTSNFFQVLNCNSLTEEAVTENVRGINSQQKQNMVKHCIANQKAGLVGLLETRVKAPKLGALYMNMFSGWYFTTNLAWHKGGRIILAWNPNQFTVCIMNCSSQFIHTRVTTFDGKYQFYATFVYGFNEEQGRQQMWQGLQGLSNTDPWIVLGEFNDILYKEEQIGERVRHGNSNAFADCVSKCHLEDIKYSGSYFTWSNKQSAADRIYSKIDRVLANEAWMELLPTAEAIFLTEGLFDHTHAVVSIHPALESGRKPFKYFRMWSSHPNFQQIISAIWNQHVQGTKMYQVVTKVKALKYAFKELNRCYFSEIQAADAKARQDLIDCQTTLQKDPLSKVLQEQEADSKKLYADVHKNYCSFLHLKSRMAWIKDGDENFALFQISIRERRNQNKIL</sequence>
<dbReference type="Gene3D" id="3.60.10.10">
    <property type="entry name" value="Endonuclease/exonuclease/phosphatase"/>
    <property type="match status" value="1"/>
</dbReference>
<reference evidence="3" key="1">
    <citation type="submission" date="2018-11" db="EMBL/GenBank/DDBJ databases">
        <authorList>
            <person name="Grassa J C."/>
        </authorList>
    </citation>
    <scope>NUCLEOTIDE SEQUENCE [LARGE SCALE GENOMIC DNA]</scope>
</reference>
<dbReference type="AlphaFoldDB" id="A0A803Q6E1"/>
<dbReference type="PANTHER" id="PTHR33710:SF81">
    <property type="entry name" value="ENDONUCLEASE_EXONUCLEASE_PHOSPHATASE DOMAIN-CONTAINING PROTEIN"/>
    <property type="match status" value="1"/>
</dbReference>
<dbReference type="EMBL" id="UZAU01000648">
    <property type="status" value="NOT_ANNOTATED_CDS"/>
    <property type="molecule type" value="Genomic_DNA"/>
</dbReference>
<evidence type="ECO:0000256" key="1">
    <source>
        <dbReference type="SAM" id="MobiDB-lite"/>
    </source>
</evidence>